<proteinExistence type="predicted"/>
<dbReference type="Gene3D" id="3.50.50.60">
    <property type="entry name" value="FAD/NAD(P)-binding domain"/>
    <property type="match status" value="1"/>
</dbReference>
<organism evidence="1">
    <name type="scientific">viral metagenome</name>
    <dbReference type="NCBI Taxonomy" id="1070528"/>
    <lineage>
        <taxon>unclassified sequences</taxon>
        <taxon>metagenomes</taxon>
        <taxon>organismal metagenomes</taxon>
    </lineage>
</organism>
<protein>
    <recommendedName>
        <fullName evidence="2">Amine oxidase domain-containing protein</fullName>
    </recommendedName>
</protein>
<name>A0A6C0F860_9ZZZZ</name>
<evidence type="ECO:0000313" key="1">
    <source>
        <dbReference type="EMBL" id="QHT36080.1"/>
    </source>
</evidence>
<dbReference type="Pfam" id="PF13450">
    <property type="entry name" value="NAD_binding_8"/>
    <property type="match status" value="1"/>
</dbReference>
<accession>A0A6C0F860</accession>
<dbReference type="EMBL" id="MN739030">
    <property type="protein sequence ID" value="QHT36080.1"/>
    <property type="molecule type" value="Genomic_DNA"/>
</dbReference>
<evidence type="ECO:0008006" key="2">
    <source>
        <dbReference type="Google" id="ProtNLM"/>
    </source>
</evidence>
<dbReference type="SUPFAM" id="SSF51905">
    <property type="entry name" value="FAD/NAD(P)-binding domain"/>
    <property type="match status" value="1"/>
</dbReference>
<dbReference type="InterPro" id="IPR036188">
    <property type="entry name" value="FAD/NAD-bd_sf"/>
</dbReference>
<dbReference type="AlphaFoldDB" id="A0A6C0F860"/>
<sequence>MPKESIHDIIIIGAGIAGLYSAYNIKKMSPKTTFLILEQNKKQWLGGRMGNENFYGTSVVTGAGIGRKDKDDLIQKLLKDLHIKTTDFTVDPAYAPTIKNPVDVIAAIKYLRKQYKEEKSSFGLKEQTFKQFAMKHLGKKMYNDFTVSASYTDYENEDVEETLYHYGMEDNSCCWTGINIPWHTLVYKLVDEVGEENIQASTKIVSLEHVGNGICGYKIISSKGKIFYCKKVIIATTIYSAKLLIPGASLKGSLYQNIHGQPFLRVYGKFGKAGSATMNKHIGPSGYLIVPGALHAIITMDVKKGVYMIAYTDNEAAKMLSSHLKNDEKNREFFVKLLRESIGIRMEEPMDLIAIKDYYWNIGTHYYGPLPNGFKTRSEFIKKAQHPEPNMLVVGEMISRDQGWSKGALESVAVALTKKWIDSTC</sequence>
<reference evidence="1" key="1">
    <citation type="journal article" date="2020" name="Nature">
        <title>Giant virus diversity and host interactions through global metagenomics.</title>
        <authorList>
            <person name="Schulz F."/>
            <person name="Roux S."/>
            <person name="Paez-Espino D."/>
            <person name="Jungbluth S."/>
            <person name="Walsh D.A."/>
            <person name="Denef V.J."/>
            <person name="McMahon K.D."/>
            <person name="Konstantinidis K.T."/>
            <person name="Eloe-Fadrosh E.A."/>
            <person name="Kyrpides N.C."/>
            <person name="Woyke T."/>
        </authorList>
    </citation>
    <scope>NUCLEOTIDE SEQUENCE</scope>
    <source>
        <strain evidence="1">GVMAG-M-3300009182-46</strain>
    </source>
</reference>